<gene>
    <name evidence="5" type="primary">Abd-6</name>
</gene>
<feature type="signal peptide" evidence="4">
    <location>
        <begin position="1"/>
        <end position="16"/>
    </location>
</feature>
<keyword evidence="1 3" id="KW-0193">Cuticle</keyword>
<dbReference type="PRINTS" id="PR00947">
    <property type="entry name" value="CUTICLE"/>
</dbReference>
<feature type="chain" id="PRO_5013007980" evidence="4">
    <location>
        <begin position="17"/>
        <end position="100"/>
    </location>
</feature>
<dbReference type="PANTHER" id="PTHR10380:SF218">
    <property type="entry name" value="ADULT CUTICLE PROTEIN 65AA-RELATED"/>
    <property type="match status" value="1"/>
</dbReference>
<keyword evidence="4" id="KW-0732">Signal</keyword>
<dbReference type="InterPro" id="IPR031311">
    <property type="entry name" value="CHIT_BIND_RR_consensus"/>
</dbReference>
<keyword evidence="2" id="KW-0873">Pyrrolidone carboxylic acid</keyword>
<dbReference type="PANTHER" id="PTHR10380">
    <property type="entry name" value="CUTICLE PROTEIN"/>
    <property type="match status" value="1"/>
</dbReference>
<dbReference type="EMBL" id="KX503040">
    <property type="protein sequence ID" value="ASQ42726.1"/>
    <property type="molecule type" value="mRNA"/>
</dbReference>
<evidence type="ECO:0000313" key="5">
    <source>
        <dbReference type="EMBL" id="ASQ42726.1"/>
    </source>
</evidence>
<dbReference type="GO" id="GO:0008010">
    <property type="term" value="F:structural constituent of chitin-based larval cuticle"/>
    <property type="evidence" value="ECO:0007669"/>
    <property type="project" value="TreeGrafter"/>
</dbReference>
<proteinExistence type="evidence at transcript level"/>
<organism evidence="5">
    <name type="scientific">Locusta migratoria</name>
    <name type="common">Migratory locust</name>
    <dbReference type="NCBI Taxonomy" id="7004"/>
    <lineage>
        <taxon>Eukaryota</taxon>
        <taxon>Metazoa</taxon>
        <taxon>Ecdysozoa</taxon>
        <taxon>Arthropoda</taxon>
        <taxon>Hexapoda</taxon>
        <taxon>Insecta</taxon>
        <taxon>Pterygota</taxon>
        <taxon>Neoptera</taxon>
        <taxon>Polyneoptera</taxon>
        <taxon>Orthoptera</taxon>
        <taxon>Caelifera</taxon>
        <taxon>Acrididea</taxon>
        <taxon>Acridomorpha</taxon>
        <taxon>Acridoidea</taxon>
        <taxon>Acrididae</taxon>
        <taxon>Oedipodinae</taxon>
        <taxon>Locusta</taxon>
    </lineage>
</organism>
<accession>A0A222NTA4</accession>
<evidence type="ECO:0000256" key="3">
    <source>
        <dbReference type="PROSITE-ProRule" id="PRU00497"/>
    </source>
</evidence>
<protein>
    <submittedName>
        <fullName evidence="5">Endocuticle structural glycoprotein Abd-6</fullName>
    </submittedName>
</protein>
<dbReference type="PROSITE" id="PS51155">
    <property type="entry name" value="CHIT_BIND_RR_2"/>
    <property type="match status" value="1"/>
</dbReference>
<dbReference type="Pfam" id="PF00379">
    <property type="entry name" value="Chitin_bind_4"/>
    <property type="match status" value="1"/>
</dbReference>
<evidence type="ECO:0000256" key="4">
    <source>
        <dbReference type="SAM" id="SignalP"/>
    </source>
</evidence>
<evidence type="ECO:0000256" key="2">
    <source>
        <dbReference type="ARBA" id="ARBA00023283"/>
    </source>
</evidence>
<name>A0A222NTA4_LOCMI</name>
<dbReference type="GO" id="GO:0062129">
    <property type="term" value="C:chitin-based extracellular matrix"/>
    <property type="evidence" value="ECO:0007669"/>
    <property type="project" value="TreeGrafter"/>
</dbReference>
<dbReference type="InterPro" id="IPR000618">
    <property type="entry name" value="Insect_cuticle"/>
</dbReference>
<sequence length="100" mass="10913">MKLLLVVVALIAVAAARPQKPGEAVILEQSIDNDGLGQYTFGFKTSDGLIRQEQGVLKNQGTENEAIEVRGTITWKGADGKDYSINFIADENGFQPQYNQ</sequence>
<dbReference type="PROSITE" id="PS00233">
    <property type="entry name" value="CHIT_BIND_RR_1"/>
    <property type="match status" value="1"/>
</dbReference>
<evidence type="ECO:0000256" key="1">
    <source>
        <dbReference type="ARBA" id="ARBA00022460"/>
    </source>
</evidence>
<reference evidence="5" key="1">
    <citation type="submission" date="2016-07" db="EMBL/GenBank/DDBJ databases">
        <title>Identification and characterization of cuticle protein genes based on the Locusta migratoria transcriptome.</title>
        <authorList>
            <person name="Zhao X."/>
            <person name="Zhang J."/>
            <person name="Ma E."/>
        </authorList>
    </citation>
    <scope>NUCLEOTIDE SEQUENCE</scope>
</reference>
<dbReference type="AlphaFoldDB" id="A0A222NTA4"/>
<dbReference type="InterPro" id="IPR050468">
    <property type="entry name" value="Cuticle_Struct_Prot"/>
</dbReference>